<dbReference type="AlphaFoldDB" id="A0AAW8LV26"/>
<accession>A0AAW8LV26</accession>
<dbReference type="Gene3D" id="2.160.20.10">
    <property type="entry name" value="Single-stranded right-handed beta-helix, Pectin lyase-like"/>
    <property type="match status" value="1"/>
</dbReference>
<dbReference type="Proteomes" id="UP001265315">
    <property type="component" value="Unassembled WGS sequence"/>
</dbReference>
<dbReference type="InterPro" id="IPR011050">
    <property type="entry name" value="Pectin_lyase_fold/virulence"/>
</dbReference>
<name>A0AAW8LV26_AGRTU</name>
<evidence type="ECO:0000313" key="1">
    <source>
        <dbReference type="EMBL" id="MDR6702994.1"/>
    </source>
</evidence>
<organism evidence="1 2">
    <name type="scientific">Agrobacterium tumefaciens</name>
    <dbReference type="NCBI Taxonomy" id="358"/>
    <lineage>
        <taxon>Bacteria</taxon>
        <taxon>Pseudomonadati</taxon>
        <taxon>Pseudomonadota</taxon>
        <taxon>Alphaproteobacteria</taxon>
        <taxon>Hyphomicrobiales</taxon>
        <taxon>Rhizobiaceae</taxon>
        <taxon>Rhizobium/Agrobacterium group</taxon>
        <taxon>Agrobacterium</taxon>
        <taxon>Agrobacterium tumefaciens complex</taxon>
    </lineage>
</organism>
<sequence length="417" mass="42361">MKYHPPFGSTDPNASYVDKSVPGAVRGSAVPGDAVEDPQREIVNVITKSGIIADDVLQLAKAIQSGRLSYAVAGGTANALTAILPEVPAEIADGMTINIKIGTTNSGAATLNVNGLGARPIVSRRGNPLVQGDLPSGTMATFVALGGSWIYAPLEASSFRRRLSADTNFYVATTGNDNNDGSVGSPWKTLTKASNYLQTQIDLNGFTVTINVANGTYTDPFQLAGYVPGQTGPTKVQVVGNVANPTLCFVNCATVSPFGASYGAAFQVKGFQVAASSIVAQNGSGLYASNGGTLSYESMAFNACVYAQVLAELGGYCVSSGSNTINGNCSTHLFAKDSGTISIANRATTISGGPTFNGAFASAESGTIEAAGATFIGVSNGPRYYANANGVIKTNGGGGNFFPGTAAGSTNAGGQYL</sequence>
<reference evidence="1" key="1">
    <citation type="submission" date="2023-07" db="EMBL/GenBank/DDBJ databases">
        <title>Sorghum-associated microbial communities from plants grown in Nebraska, USA.</title>
        <authorList>
            <person name="Schachtman D."/>
        </authorList>
    </citation>
    <scope>NUCLEOTIDE SEQUENCE</scope>
    <source>
        <strain evidence="1">1457</strain>
    </source>
</reference>
<comment type="caution">
    <text evidence="1">The sequence shown here is derived from an EMBL/GenBank/DDBJ whole genome shotgun (WGS) entry which is preliminary data.</text>
</comment>
<protein>
    <recommendedName>
        <fullName evidence="3">Tail fiber protein</fullName>
    </recommendedName>
</protein>
<proteinExistence type="predicted"/>
<dbReference type="InterPro" id="IPR012334">
    <property type="entry name" value="Pectin_lyas_fold"/>
</dbReference>
<gene>
    <name evidence="1" type="ORF">J2W61_002859</name>
</gene>
<dbReference type="EMBL" id="JAVDSW010000002">
    <property type="protein sequence ID" value="MDR6702994.1"/>
    <property type="molecule type" value="Genomic_DNA"/>
</dbReference>
<evidence type="ECO:0008006" key="3">
    <source>
        <dbReference type="Google" id="ProtNLM"/>
    </source>
</evidence>
<dbReference type="RefSeq" id="WP_309955563.1">
    <property type="nucleotide sequence ID" value="NZ_JAVDSW010000002.1"/>
</dbReference>
<dbReference type="SUPFAM" id="SSF51126">
    <property type="entry name" value="Pectin lyase-like"/>
    <property type="match status" value="1"/>
</dbReference>
<evidence type="ECO:0000313" key="2">
    <source>
        <dbReference type="Proteomes" id="UP001265315"/>
    </source>
</evidence>